<dbReference type="PROSITE" id="PS51257">
    <property type="entry name" value="PROKAR_LIPOPROTEIN"/>
    <property type="match status" value="1"/>
</dbReference>
<dbReference type="RefSeq" id="WP_087631402.1">
    <property type="nucleotide sequence ID" value="NZ_FCNZ02000012.1"/>
</dbReference>
<gene>
    <name evidence="4" type="ORF">AWB66_03471</name>
</gene>
<evidence type="ECO:0000259" key="3">
    <source>
        <dbReference type="Pfam" id="PF04773"/>
    </source>
</evidence>
<evidence type="ECO:0000256" key="2">
    <source>
        <dbReference type="SAM" id="SignalP"/>
    </source>
</evidence>
<dbReference type="Gene3D" id="2.60.120.1440">
    <property type="match status" value="1"/>
</dbReference>
<reference evidence="4" key="1">
    <citation type="submission" date="2016-01" db="EMBL/GenBank/DDBJ databases">
        <authorList>
            <person name="Peeters Charlotte."/>
        </authorList>
    </citation>
    <scope>NUCLEOTIDE SEQUENCE</scope>
    <source>
        <strain evidence="4">LMG 22936</strain>
    </source>
</reference>
<keyword evidence="5" id="KW-1185">Reference proteome</keyword>
<protein>
    <submittedName>
        <fullName evidence="4">FecR protein</fullName>
    </submittedName>
</protein>
<feature type="domain" description="FecR protein" evidence="3">
    <location>
        <begin position="81"/>
        <end position="171"/>
    </location>
</feature>
<evidence type="ECO:0000313" key="5">
    <source>
        <dbReference type="Proteomes" id="UP000054717"/>
    </source>
</evidence>
<feature type="compositionally biased region" description="Polar residues" evidence="1">
    <location>
        <begin position="250"/>
        <end position="261"/>
    </location>
</feature>
<dbReference type="STRING" id="326475.AWB66_03471"/>
<dbReference type="InterPro" id="IPR006860">
    <property type="entry name" value="FecR"/>
</dbReference>
<proteinExistence type="predicted"/>
<name>A0A158IVC4_9BURK</name>
<dbReference type="Proteomes" id="UP000054717">
    <property type="component" value="Unassembled WGS sequence"/>
</dbReference>
<feature type="compositionally biased region" description="Pro residues" evidence="1">
    <location>
        <begin position="273"/>
        <end position="284"/>
    </location>
</feature>
<feature type="region of interest" description="Disordered" evidence="1">
    <location>
        <begin position="219"/>
        <end position="284"/>
    </location>
</feature>
<sequence length="284" mass="29514">MAGAERRPDMLVALVRFALCAALLAGCADASFGVGPLFVGAGASQKGTLLYSDPGVSVERPEKGVIRDPSGMQLLPGDIVDTAGGQAVIEYDDGSTVTLNRQTRVQLGSIKLLVGELFARIKRIAKQGGGQVVTKELSASVEGTEFDVRRSDGYPATAPGNVAVFVREGRVLCTPGSGASWPPILLTENLSLTVAGNRGPSAPQRVEAGALSRWADEAESRLRKPRASPVTWGVAPGVEPMGGPRYPGGPQSSERSTTGTGTDPRAGNRAVPYNPPTTPSTPIR</sequence>
<dbReference type="EMBL" id="FCNZ02000012">
    <property type="protein sequence ID" value="SAL60632.1"/>
    <property type="molecule type" value="Genomic_DNA"/>
</dbReference>
<comment type="caution">
    <text evidence="4">The sequence shown here is derived from an EMBL/GenBank/DDBJ whole genome shotgun (WGS) entry which is preliminary data.</text>
</comment>
<feature type="chain" id="PRO_5011121193" evidence="2">
    <location>
        <begin position="31"/>
        <end position="284"/>
    </location>
</feature>
<dbReference type="Pfam" id="PF04773">
    <property type="entry name" value="FecR"/>
    <property type="match status" value="1"/>
</dbReference>
<organism evidence="4 5">
    <name type="scientific">Caballeronia telluris</name>
    <dbReference type="NCBI Taxonomy" id="326475"/>
    <lineage>
        <taxon>Bacteria</taxon>
        <taxon>Pseudomonadati</taxon>
        <taxon>Pseudomonadota</taxon>
        <taxon>Betaproteobacteria</taxon>
        <taxon>Burkholderiales</taxon>
        <taxon>Burkholderiaceae</taxon>
        <taxon>Caballeronia</taxon>
    </lineage>
</organism>
<keyword evidence="2" id="KW-0732">Signal</keyword>
<evidence type="ECO:0000256" key="1">
    <source>
        <dbReference type="SAM" id="MobiDB-lite"/>
    </source>
</evidence>
<evidence type="ECO:0000313" key="4">
    <source>
        <dbReference type="EMBL" id="SAL60632.1"/>
    </source>
</evidence>
<accession>A0A158IVC4</accession>
<dbReference type="AlphaFoldDB" id="A0A158IVC4"/>
<feature type="signal peptide" evidence="2">
    <location>
        <begin position="1"/>
        <end position="30"/>
    </location>
</feature>